<gene>
    <name evidence="4" type="ORF">J2739_004338</name>
</gene>
<dbReference type="PROSITE" id="PS50977">
    <property type="entry name" value="HTH_TETR_2"/>
    <property type="match status" value="1"/>
</dbReference>
<keyword evidence="5" id="KW-1185">Reference proteome</keyword>
<dbReference type="EMBL" id="JAVDRF010000011">
    <property type="protein sequence ID" value="MDR6538545.1"/>
    <property type="molecule type" value="Genomic_DNA"/>
</dbReference>
<name>A0ABU1NKK9_9BURK</name>
<proteinExistence type="predicted"/>
<accession>A0ABU1NKK9</accession>
<dbReference type="SUPFAM" id="SSF46689">
    <property type="entry name" value="Homeodomain-like"/>
    <property type="match status" value="1"/>
</dbReference>
<evidence type="ECO:0000259" key="3">
    <source>
        <dbReference type="PROSITE" id="PS50977"/>
    </source>
</evidence>
<dbReference type="InterPro" id="IPR001647">
    <property type="entry name" value="HTH_TetR"/>
</dbReference>
<feature type="domain" description="HTH tetR-type" evidence="3">
    <location>
        <begin position="33"/>
        <end position="93"/>
    </location>
</feature>
<dbReference type="Proteomes" id="UP001184230">
    <property type="component" value="Unassembled WGS sequence"/>
</dbReference>
<dbReference type="Pfam" id="PF17918">
    <property type="entry name" value="TetR_C_15"/>
    <property type="match status" value="1"/>
</dbReference>
<feature type="DNA-binding region" description="H-T-H motif" evidence="2">
    <location>
        <begin position="56"/>
        <end position="75"/>
    </location>
</feature>
<dbReference type="Gene3D" id="1.10.357.10">
    <property type="entry name" value="Tetracycline Repressor, domain 2"/>
    <property type="match status" value="1"/>
</dbReference>
<dbReference type="RefSeq" id="WP_309905440.1">
    <property type="nucleotide sequence ID" value="NZ_JAVDRF010000011.1"/>
</dbReference>
<evidence type="ECO:0000256" key="2">
    <source>
        <dbReference type="PROSITE-ProRule" id="PRU00335"/>
    </source>
</evidence>
<sequence length="224" mass="25287">MSAPTQAFADRLSSWSAEGRLPEMRPAQQSRSARTAAALIEAGRHLLREKSLEDLSIELVCDSARTTVGAFYGRFESKQDFFVTMQRVQTMQTEQSIQAFVERHPAGASSIDALCADIVHETINNFRTNFGVMRASLQHSREGMWQVIKESGDRYRAMLVQLLAPYLKHLKPRERERRILFAYQALAGVLVHIVLNNPGPLRLDDAAIEDELLRLVRSYLSAAE</sequence>
<dbReference type="InterPro" id="IPR009057">
    <property type="entry name" value="Homeodomain-like_sf"/>
</dbReference>
<comment type="caution">
    <text evidence="4">The sequence shown here is derived from an EMBL/GenBank/DDBJ whole genome shotgun (WGS) entry which is preliminary data.</text>
</comment>
<dbReference type="InterPro" id="IPR041669">
    <property type="entry name" value="TetR_C_15"/>
</dbReference>
<organism evidence="4 5">
    <name type="scientific">Variovorax soli</name>
    <dbReference type="NCBI Taxonomy" id="376815"/>
    <lineage>
        <taxon>Bacteria</taxon>
        <taxon>Pseudomonadati</taxon>
        <taxon>Pseudomonadota</taxon>
        <taxon>Betaproteobacteria</taxon>
        <taxon>Burkholderiales</taxon>
        <taxon>Comamonadaceae</taxon>
        <taxon>Variovorax</taxon>
    </lineage>
</organism>
<dbReference type="Pfam" id="PF00440">
    <property type="entry name" value="TetR_N"/>
    <property type="match status" value="1"/>
</dbReference>
<keyword evidence="1 2" id="KW-0238">DNA-binding</keyword>
<evidence type="ECO:0000256" key="1">
    <source>
        <dbReference type="ARBA" id="ARBA00023125"/>
    </source>
</evidence>
<evidence type="ECO:0000313" key="5">
    <source>
        <dbReference type="Proteomes" id="UP001184230"/>
    </source>
</evidence>
<reference evidence="4 5" key="1">
    <citation type="submission" date="2023-07" db="EMBL/GenBank/DDBJ databases">
        <title>Sorghum-associated microbial communities from plants grown in Nebraska, USA.</title>
        <authorList>
            <person name="Schachtman D."/>
        </authorList>
    </citation>
    <scope>NUCLEOTIDE SEQUENCE [LARGE SCALE GENOMIC DNA]</scope>
    <source>
        <strain evidence="4 5">DS1781</strain>
    </source>
</reference>
<protein>
    <submittedName>
        <fullName evidence="4">AcrR family transcriptional regulator</fullName>
    </submittedName>
</protein>
<evidence type="ECO:0000313" key="4">
    <source>
        <dbReference type="EMBL" id="MDR6538545.1"/>
    </source>
</evidence>